<accession>A0A918A449</accession>
<gene>
    <name evidence="1" type="ORF">GCM10012278_30410</name>
</gene>
<dbReference type="EMBL" id="BMNK01000004">
    <property type="protein sequence ID" value="GGP06509.1"/>
    <property type="molecule type" value="Genomic_DNA"/>
</dbReference>
<proteinExistence type="predicted"/>
<protein>
    <submittedName>
        <fullName evidence="1">Uncharacterized protein</fullName>
    </submittedName>
</protein>
<reference evidence="1" key="1">
    <citation type="journal article" date="2014" name="Int. J. Syst. Evol. Microbiol.">
        <title>Complete genome sequence of Corynebacterium casei LMG S-19264T (=DSM 44701T), isolated from a smear-ripened cheese.</title>
        <authorList>
            <consortium name="US DOE Joint Genome Institute (JGI-PGF)"/>
            <person name="Walter F."/>
            <person name="Albersmeier A."/>
            <person name="Kalinowski J."/>
            <person name="Ruckert C."/>
        </authorList>
    </citation>
    <scope>NUCLEOTIDE SEQUENCE</scope>
    <source>
        <strain evidence="1">CGMCC 4.7430</strain>
    </source>
</reference>
<dbReference type="AlphaFoldDB" id="A0A918A449"/>
<comment type="caution">
    <text evidence="1">The sequence shown here is derived from an EMBL/GenBank/DDBJ whole genome shotgun (WGS) entry which is preliminary data.</text>
</comment>
<name>A0A918A449_9ACTN</name>
<dbReference type="Proteomes" id="UP000660745">
    <property type="component" value="Unassembled WGS sequence"/>
</dbReference>
<evidence type="ECO:0000313" key="1">
    <source>
        <dbReference type="EMBL" id="GGP06509.1"/>
    </source>
</evidence>
<sequence>MLNRKIPYYLAEGVPGRDYWLTESRPAAMVKGEVWRLRLPPTGGAARSEPAPQLPSRG</sequence>
<reference evidence="1" key="2">
    <citation type="submission" date="2020-09" db="EMBL/GenBank/DDBJ databases">
        <authorList>
            <person name="Sun Q."/>
            <person name="Zhou Y."/>
        </authorList>
    </citation>
    <scope>NUCLEOTIDE SEQUENCE</scope>
    <source>
        <strain evidence="1">CGMCC 4.7430</strain>
    </source>
</reference>
<organism evidence="1 2">
    <name type="scientific">Nonomuraea glycinis</name>
    <dbReference type="NCBI Taxonomy" id="2047744"/>
    <lineage>
        <taxon>Bacteria</taxon>
        <taxon>Bacillati</taxon>
        <taxon>Actinomycetota</taxon>
        <taxon>Actinomycetes</taxon>
        <taxon>Streptosporangiales</taxon>
        <taxon>Streptosporangiaceae</taxon>
        <taxon>Nonomuraea</taxon>
    </lineage>
</organism>
<evidence type="ECO:0000313" key="2">
    <source>
        <dbReference type="Proteomes" id="UP000660745"/>
    </source>
</evidence>
<keyword evidence="2" id="KW-1185">Reference proteome</keyword>